<sequence>MKLQPIAVALLSTSLFTACGGSGGSSDDNNSNTSLINIENVLKVLETNADIALAAYTDAITTAEGLRIALAGLRADPTETSLQTAKDAWLAAREPYGQTEVYRFRLSPIDSTNYSDEDGPEGDINAW</sequence>
<dbReference type="AlphaFoldDB" id="A0A9E4N5H9"/>
<feature type="non-terminal residue" evidence="5">
    <location>
        <position position="127"/>
    </location>
</feature>
<dbReference type="Pfam" id="PF09375">
    <property type="entry name" value="Peptidase_M75"/>
    <property type="match status" value="1"/>
</dbReference>
<proteinExistence type="predicted"/>
<protein>
    <submittedName>
        <fullName evidence="5">Metalloproteinase</fullName>
    </submittedName>
</protein>
<organism evidence="5 6">
    <name type="scientific">Candidatus Thiodiazotropha taylori</name>
    <dbReference type="NCBI Taxonomy" id="2792791"/>
    <lineage>
        <taxon>Bacteria</taxon>
        <taxon>Pseudomonadati</taxon>
        <taxon>Pseudomonadota</taxon>
        <taxon>Gammaproteobacteria</taxon>
        <taxon>Chromatiales</taxon>
        <taxon>Sedimenticolaceae</taxon>
        <taxon>Candidatus Thiodiazotropha</taxon>
    </lineage>
</organism>
<dbReference type="Gene3D" id="1.20.1420.20">
    <property type="entry name" value="M75 peptidase, HXXE motif"/>
    <property type="match status" value="1"/>
</dbReference>
<feature type="domain" description="Imelysin-like" evidence="4">
    <location>
        <begin position="52"/>
        <end position="127"/>
    </location>
</feature>
<accession>A0A9E4N5H9</accession>
<keyword evidence="2 3" id="KW-0732">Signal</keyword>
<dbReference type="EMBL" id="JAEPCM010000579">
    <property type="protein sequence ID" value="MCG7947878.1"/>
    <property type="molecule type" value="Genomic_DNA"/>
</dbReference>
<dbReference type="GO" id="GO:0030313">
    <property type="term" value="C:cell envelope"/>
    <property type="evidence" value="ECO:0007669"/>
    <property type="project" value="UniProtKB-SubCell"/>
</dbReference>
<comment type="subcellular location">
    <subcellularLocation>
        <location evidence="1">Cell envelope</location>
    </subcellularLocation>
</comment>
<evidence type="ECO:0000256" key="3">
    <source>
        <dbReference type="SAM" id="SignalP"/>
    </source>
</evidence>
<evidence type="ECO:0000313" key="5">
    <source>
        <dbReference type="EMBL" id="MCG7947878.1"/>
    </source>
</evidence>
<dbReference type="InterPro" id="IPR038352">
    <property type="entry name" value="Imelysin_sf"/>
</dbReference>
<evidence type="ECO:0000259" key="4">
    <source>
        <dbReference type="Pfam" id="PF09375"/>
    </source>
</evidence>
<feature type="signal peptide" evidence="3">
    <location>
        <begin position="1"/>
        <end position="17"/>
    </location>
</feature>
<gene>
    <name evidence="5" type="ORF">JAZ07_16160</name>
</gene>
<reference evidence="5" key="1">
    <citation type="journal article" date="2021" name="Proc. Natl. Acad. Sci. U.S.A.">
        <title>Global biogeography of chemosynthetic symbionts reveals both localized and globally distributed symbiont groups. .</title>
        <authorList>
            <person name="Osvatic J.T."/>
            <person name="Wilkins L.G.E."/>
            <person name="Leibrecht L."/>
            <person name="Leray M."/>
            <person name="Zauner S."/>
            <person name="Polzin J."/>
            <person name="Camacho Y."/>
            <person name="Gros O."/>
            <person name="van Gils J.A."/>
            <person name="Eisen J.A."/>
            <person name="Petersen J.M."/>
            <person name="Yuen B."/>
        </authorList>
    </citation>
    <scope>NUCLEOTIDE SEQUENCE</scope>
    <source>
        <strain evidence="5">MAGclacostrist064TRANS</strain>
    </source>
</reference>
<comment type="caution">
    <text evidence="5">The sequence shown here is derived from an EMBL/GenBank/DDBJ whole genome shotgun (WGS) entry which is preliminary data.</text>
</comment>
<dbReference type="Proteomes" id="UP000886667">
    <property type="component" value="Unassembled WGS sequence"/>
</dbReference>
<dbReference type="InterPro" id="IPR018976">
    <property type="entry name" value="Imelysin-like"/>
</dbReference>
<evidence type="ECO:0000256" key="2">
    <source>
        <dbReference type="ARBA" id="ARBA00022729"/>
    </source>
</evidence>
<feature type="chain" id="PRO_5039358532" evidence="3">
    <location>
        <begin position="18"/>
        <end position="127"/>
    </location>
</feature>
<evidence type="ECO:0000313" key="6">
    <source>
        <dbReference type="Proteomes" id="UP000886667"/>
    </source>
</evidence>
<dbReference type="PROSITE" id="PS51257">
    <property type="entry name" value="PROKAR_LIPOPROTEIN"/>
    <property type="match status" value="1"/>
</dbReference>
<name>A0A9E4N5H9_9GAMM</name>
<evidence type="ECO:0000256" key="1">
    <source>
        <dbReference type="ARBA" id="ARBA00004196"/>
    </source>
</evidence>